<dbReference type="PANTHER" id="PTHR43133">
    <property type="entry name" value="RNA POLYMERASE ECF-TYPE SIGMA FACTO"/>
    <property type="match status" value="1"/>
</dbReference>
<dbReference type="InterPro" id="IPR007630">
    <property type="entry name" value="RNA_pol_sigma70_r4"/>
</dbReference>
<proteinExistence type="inferred from homology"/>
<accession>A0ABT6SLU9</accession>
<evidence type="ECO:0000256" key="2">
    <source>
        <dbReference type="ARBA" id="ARBA00023015"/>
    </source>
</evidence>
<organism evidence="9 10">
    <name type="scientific">Streptomyces cavernicola</name>
    <dbReference type="NCBI Taxonomy" id="3043613"/>
    <lineage>
        <taxon>Bacteria</taxon>
        <taxon>Bacillati</taxon>
        <taxon>Actinomycetota</taxon>
        <taxon>Actinomycetes</taxon>
        <taxon>Kitasatosporales</taxon>
        <taxon>Streptomycetaceae</taxon>
        <taxon>Streptomyces</taxon>
    </lineage>
</organism>
<dbReference type="InterPro" id="IPR007627">
    <property type="entry name" value="RNA_pol_sigma70_r2"/>
</dbReference>
<dbReference type="Gene3D" id="1.10.1740.10">
    <property type="match status" value="1"/>
</dbReference>
<evidence type="ECO:0000256" key="5">
    <source>
        <dbReference type="ARBA" id="ARBA00023163"/>
    </source>
</evidence>
<dbReference type="RefSeq" id="WP_282546821.1">
    <property type="nucleotide sequence ID" value="NZ_JASCIQ010000055.1"/>
</dbReference>
<dbReference type="EMBL" id="JASCIQ010000055">
    <property type="protein sequence ID" value="MDI3408945.1"/>
    <property type="molecule type" value="Genomic_DNA"/>
</dbReference>
<dbReference type="Pfam" id="PF04542">
    <property type="entry name" value="Sigma70_r2"/>
    <property type="match status" value="1"/>
</dbReference>
<evidence type="ECO:0000256" key="3">
    <source>
        <dbReference type="ARBA" id="ARBA00023082"/>
    </source>
</evidence>
<comment type="similarity">
    <text evidence="1 6">Belongs to the sigma-70 factor family. ECF subfamily.</text>
</comment>
<dbReference type="PANTHER" id="PTHR43133:SF62">
    <property type="entry name" value="RNA POLYMERASE SIGMA FACTOR SIGZ"/>
    <property type="match status" value="1"/>
</dbReference>
<feature type="domain" description="RNA polymerase sigma-70 region 2" evidence="7">
    <location>
        <begin position="29"/>
        <end position="97"/>
    </location>
</feature>
<evidence type="ECO:0000259" key="7">
    <source>
        <dbReference type="Pfam" id="PF04542"/>
    </source>
</evidence>
<gene>
    <name evidence="9" type="ORF">QIS96_34665</name>
</gene>
<keyword evidence="10" id="KW-1185">Reference proteome</keyword>
<keyword evidence="2 6" id="KW-0805">Transcription regulation</keyword>
<evidence type="ECO:0000313" key="10">
    <source>
        <dbReference type="Proteomes" id="UP001223978"/>
    </source>
</evidence>
<evidence type="ECO:0000259" key="8">
    <source>
        <dbReference type="Pfam" id="PF04545"/>
    </source>
</evidence>
<dbReference type="PROSITE" id="PS01063">
    <property type="entry name" value="SIGMA70_ECF"/>
    <property type="match status" value="1"/>
</dbReference>
<evidence type="ECO:0000313" key="9">
    <source>
        <dbReference type="EMBL" id="MDI3408945.1"/>
    </source>
</evidence>
<keyword evidence="4 6" id="KW-0238">DNA-binding</keyword>
<dbReference type="InterPro" id="IPR039425">
    <property type="entry name" value="RNA_pol_sigma-70-like"/>
</dbReference>
<dbReference type="SUPFAM" id="SSF88659">
    <property type="entry name" value="Sigma3 and sigma4 domains of RNA polymerase sigma factors"/>
    <property type="match status" value="1"/>
</dbReference>
<dbReference type="InterPro" id="IPR036388">
    <property type="entry name" value="WH-like_DNA-bd_sf"/>
</dbReference>
<evidence type="ECO:0000256" key="4">
    <source>
        <dbReference type="ARBA" id="ARBA00023125"/>
    </source>
</evidence>
<dbReference type="InterPro" id="IPR014284">
    <property type="entry name" value="RNA_pol_sigma-70_dom"/>
</dbReference>
<dbReference type="NCBIfam" id="TIGR02937">
    <property type="entry name" value="sigma70-ECF"/>
    <property type="match status" value="1"/>
</dbReference>
<comment type="caution">
    <text evidence="9">The sequence shown here is derived from an EMBL/GenBank/DDBJ whole genome shotgun (WGS) entry which is preliminary data.</text>
</comment>
<evidence type="ECO:0000256" key="1">
    <source>
        <dbReference type="ARBA" id="ARBA00010641"/>
    </source>
</evidence>
<feature type="domain" description="RNA polymerase sigma-70 region 4" evidence="8">
    <location>
        <begin position="133"/>
        <end position="180"/>
    </location>
</feature>
<keyword evidence="5 6" id="KW-0804">Transcription</keyword>
<keyword evidence="3 6" id="KW-0731">Sigma factor</keyword>
<evidence type="ECO:0000256" key="6">
    <source>
        <dbReference type="RuleBase" id="RU000716"/>
    </source>
</evidence>
<reference evidence="9 10" key="1">
    <citation type="submission" date="2023-05" db="EMBL/GenBank/DDBJ databases">
        <title>Draft genome sequence of Streptomyces sp. B-S-A6 isolated from a cave soil in Thailand.</title>
        <authorList>
            <person name="Chamroensaksri N."/>
            <person name="Muangham S."/>
        </authorList>
    </citation>
    <scope>NUCLEOTIDE SEQUENCE [LARGE SCALE GENOMIC DNA]</scope>
    <source>
        <strain evidence="9 10">B-S-A6</strain>
    </source>
</reference>
<dbReference type="Proteomes" id="UP001223978">
    <property type="component" value="Unassembled WGS sequence"/>
</dbReference>
<dbReference type="InterPro" id="IPR013325">
    <property type="entry name" value="RNA_pol_sigma_r2"/>
</dbReference>
<dbReference type="SUPFAM" id="SSF88946">
    <property type="entry name" value="Sigma2 domain of RNA polymerase sigma factors"/>
    <property type="match status" value="1"/>
</dbReference>
<name>A0ABT6SLU9_9ACTN</name>
<dbReference type="Gene3D" id="1.10.10.10">
    <property type="entry name" value="Winged helix-like DNA-binding domain superfamily/Winged helix DNA-binding domain"/>
    <property type="match status" value="1"/>
</dbReference>
<protein>
    <recommendedName>
        <fullName evidence="6">RNA polymerase sigma factor</fullName>
    </recommendedName>
</protein>
<dbReference type="Pfam" id="PF04545">
    <property type="entry name" value="Sigma70_r4"/>
    <property type="match status" value="1"/>
</dbReference>
<sequence>MATTLRPRDDQLIVEAFLRGDEDGCRLVYEQWAGLVHALARRALGDPCEAEDVTQQVFIAAWRDRRGFRPERGTAASWLVGIARHKIADALAARARRARLADAVRSDQDVEPRLPEGHVAQQAVDRVLVQYELSRLPRAQREVLQLAFYADLPQSQIAARTGLPLGTVKSHARRGMHALRLRLECLDQTAR</sequence>
<dbReference type="InterPro" id="IPR013324">
    <property type="entry name" value="RNA_pol_sigma_r3/r4-like"/>
</dbReference>
<dbReference type="InterPro" id="IPR000838">
    <property type="entry name" value="RNA_pol_sigma70_ECF_CS"/>
</dbReference>